<sequence>MEIETRVVETRLKNGASLRVLARALEGNEHIDYSYETPSFEVLTETIENIADSITDTVKKVDASRTQIEFGLEFALEANQLMVMLVPDNHHANVKVSLEWDSHHLNADHAAVSSQVAQPENKRSDIPTTPSIDESQPTDSMAVIKPGAKK</sequence>
<evidence type="ECO:0000256" key="1">
    <source>
        <dbReference type="SAM" id="MobiDB-lite"/>
    </source>
</evidence>
<comment type="caution">
    <text evidence="3">The sequence shown here is derived from an EMBL/GenBank/DDBJ whole genome shotgun (WGS) entry which is preliminary data.</text>
</comment>
<feature type="region of interest" description="Disordered" evidence="1">
    <location>
        <begin position="110"/>
        <end position="150"/>
    </location>
</feature>
<organism evidence="3 4">
    <name type="scientific">Dictyobacter halimunensis</name>
    <dbReference type="NCBI Taxonomy" id="3026934"/>
    <lineage>
        <taxon>Bacteria</taxon>
        <taxon>Bacillati</taxon>
        <taxon>Chloroflexota</taxon>
        <taxon>Ktedonobacteria</taxon>
        <taxon>Ktedonobacterales</taxon>
        <taxon>Dictyobacteraceae</taxon>
        <taxon>Dictyobacter</taxon>
    </lineage>
</organism>
<name>A0ABQ6G446_9CHLR</name>
<dbReference type="RefSeq" id="WP_338256274.1">
    <property type="nucleotide sequence ID" value="NZ_BSRI01000002.1"/>
</dbReference>
<gene>
    <name evidence="3" type="ORF">KDH_63970</name>
</gene>
<proteinExistence type="predicted"/>
<protein>
    <recommendedName>
        <fullName evidence="2">Trypsin-co-occurring domain-containing protein</fullName>
    </recommendedName>
</protein>
<feature type="domain" description="Trypsin-co-occurring" evidence="2">
    <location>
        <begin position="34"/>
        <end position="101"/>
    </location>
</feature>
<dbReference type="Proteomes" id="UP001344906">
    <property type="component" value="Unassembled WGS sequence"/>
</dbReference>
<dbReference type="InterPro" id="IPR045794">
    <property type="entry name" value="Trypco1"/>
</dbReference>
<dbReference type="NCBIfam" id="NF041216">
    <property type="entry name" value="CU044_2847_fam"/>
    <property type="match status" value="1"/>
</dbReference>
<dbReference type="EMBL" id="BSRI01000002">
    <property type="protein sequence ID" value="GLV59571.1"/>
    <property type="molecule type" value="Genomic_DNA"/>
</dbReference>
<evidence type="ECO:0000313" key="4">
    <source>
        <dbReference type="Proteomes" id="UP001344906"/>
    </source>
</evidence>
<feature type="compositionally biased region" description="Polar residues" evidence="1">
    <location>
        <begin position="126"/>
        <end position="139"/>
    </location>
</feature>
<keyword evidence="4" id="KW-1185">Reference proteome</keyword>
<dbReference type="Pfam" id="PF19493">
    <property type="entry name" value="Trypco1"/>
    <property type="match status" value="1"/>
</dbReference>
<reference evidence="3 4" key="1">
    <citation type="submission" date="2023-02" db="EMBL/GenBank/DDBJ databases">
        <title>Dictyobacter halimunensis sp. nov., a new member of the class Ktedonobacteria from forest soil in a geothermal area.</title>
        <authorList>
            <person name="Rachmania M.K."/>
            <person name="Ningsih F."/>
            <person name="Sakai Y."/>
            <person name="Yabe S."/>
            <person name="Yokota A."/>
            <person name="Sjamsuridzal W."/>
        </authorList>
    </citation>
    <scope>NUCLEOTIDE SEQUENCE [LARGE SCALE GENOMIC DNA]</scope>
    <source>
        <strain evidence="3 4">S3.2.2.5</strain>
    </source>
</reference>
<evidence type="ECO:0000313" key="3">
    <source>
        <dbReference type="EMBL" id="GLV59571.1"/>
    </source>
</evidence>
<accession>A0ABQ6G446</accession>
<evidence type="ECO:0000259" key="2">
    <source>
        <dbReference type="Pfam" id="PF19493"/>
    </source>
</evidence>